<dbReference type="PROSITE" id="PS51482">
    <property type="entry name" value="DEGV"/>
    <property type="match status" value="1"/>
</dbReference>
<protein>
    <submittedName>
        <fullName evidence="3">DegV family protein with EDD domain</fullName>
    </submittedName>
</protein>
<proteinExistence type="predicted"/>
<accession>A0A4R8H8C1</accession>
<dbReference type="RefSeq" id="WP_134116762.1">
    <property type="nucleotide sequence ID" value="NZ_SOEG01000013.1"/>
</dbReference>
<dbReference type="Proteomes" id="UP000295832">
    <property type="component" value="Unassembled WGS sequence"/>
</dbReference>
<dbReference type="SUPFAM" id="SSF82549">
    <property type="entry name" value="DAK1/DegV-like"/>
    <property type="match status" value="1"/>
</dbReference>
<sequence>MTQKIALLTDSTSDISTELLKEKNIHSLPLKIIYSDNQYNDRIDIQPEEVYKKFDEEIPTTSMPTPHDTKEKILELKAQGFTHVIAIHISSGLSGTYNMVNMISKQIDDITVEVIDSKALSMGLGRLVLYTAELIEKGLNFNNIISKVKDKMENVDVFFVVKSLKYLIEGGRIGKVSGTIGEFLNIKPIISIDKEGEYYNFKKTRGRKRSINTLYKLIKEKVKEGISTVDVVHGAAYEEAKELLDKVKNLDNVKDSFFGQIGPSMVVHTGPGLIGVVINRINE</sequence>
<name>A0A4R8H8C1_9FIRM</name>
<dbReference type="PANTHER" id="PTHR33434">
    <property type="entry name" value="DEGV DOMAIN-CONTAINING PROTEIN DR_1986-RELATED"/>
    <property type="match status" value="1"/>
</dbReference>
<dbReference type="AlphaFoldDB" id="A0A4R8H8C1"/>
<dbReference type="NCBIfam" id="TIGR00762">
    <property type="entry name" value="DegV"/>
    <property type="match status" value="1"/>
</dbReference>
<dbReference type="InterPro" id="IPR003797">
    <property type="entry name" value="DegV"/>
</dbReference>
<keyword evidence="4" id="KW-1185">Reference proteome</keyword>
<dbReference type="EMBL" id="SOEG01000013">
    <property type="protein sequence ID" value="TDX51417.1"/>
    <property type="molecule type" value="Genomic_DNA"/>
</dbReference>
<organism evidence="3 4">
    <name type="scientific">Orenia marismortui</name>
    <dbReference type="NCBI Taxonomy" id="46469"/>
    <lineage>
        <taxon>Bacteria</taxon>
        <taxon>Bacillati</taxon>
        <taxon>Bacillota</taxon>
        <taxon>Clostridia</taxon>
        <taxon>Halanaerobiales</taxon>
        <taxon>Halobacteroidaceae</taxon>
        <taxon>Orenia</taxon>
    </lineage>
</organism>
<evidence type="ECO:0000313" key="4">
    <source>
        <dbReference type="Proteomes" id="UP000295832"/>
    </source>
</evidence>
<dbReference type="PANTHER" id="PTHR33434:SF3">
    <property type="entry name" value="DEGV DOMAIN-CONTAINING PROTEIN YITS"/>
    <property type="match status" value="1"/>
</dbReference>
<dbReference type="InterPro" id="IPR043168">
    <property type="entry name" value="DegV_C"/>
</dbReference>
<gene>
    <name evidence="3" type="ORF">C7959_11362</name>
</gene>
<comment type="function">
    <text evidence="1">May bind long-chain fatty acids, such as palmitate, and may play a role in lipid transport or fatty acid metabolism.</text>
</comment>
<comment type="caution">
    <text evidence="3">The sequence shown here is derived from an EMBL/GenBank/DDBJ whole genome shotgun (WGS) entry which is preliminary data.</text>
</comment>
<dbReference type="Pfam" id="PF02645">
    <property type="entry name" value="DegV"/>
    <property type="match status" value="1"/>
</dbReference>
<dbReference type="STRING" id="926561.GCA_000379025_01509"/>
<dbReference type="Gene3D" id="3.30.1180.10">
    <property type="match status" value="1"/>
</dbReference>
<keyword evidence="2" id="KW-0446">Lipid-binding</keyword>
<reference evidence="3 4" key="1">
    <citation type="submission" date="2019-03" db="EMBL/GenBank/DDBJ databases">
        <title>Subsurface microbial communities from deep shales in Ohio and West Virginia, USA.</title>
        <authorList>
            <person name="Wrighton K."/>
        </authorList>
    </citation>
    <scope>NUCLEOTIDE SEQUENCE [LARGE SCALE GENOMIC DNA]</scope>
    <source>
        <strain evidence="3 4">MSL 6dP</strain>
    </source>
</reference>
<dbReference type="Gene3D" id="3.40.50.10170">
    <property type="match status" value="1"/>
</dbReference>
<evidence type="ECO:0000256" key="1">
    <source>
        <dbReference type="ARBA" id="ARBA00003238"/>
    </source>
</evidence>
<evidence type="ECO:0000256" key="2">
    <source>
        <dbReference type="ARBA" id="ARBA00023121"/>
    </source>
</evidence>
<dbReference type="GO" id="GO:0008289">
    <property type="term" value="F:lipid binding"/>
    <property type="evidence" value="ECO:0007669"/>
    <property type="project" value="UniProtKB-KW"/>
</dbReference>
<dbReference type="InterPro" id="IPR050270">
    <property type="entry name" value="DegV_domain_contain"/>
</dbReference>
<evidence type="ECO:0000313" key="3">
    <source>
        <dbReference type="EMBL" id="TDX51417.1"/>
    </source>
</evidence>